<dbReference type="Gene3D" id="2.60.40.10">
    <property type="entry name" value="Immunoglobulins"/>
    <property type="match status" value="1"/>
</dbReference>
<dbReference type="Gene3D" id="2.60.40.740">
    <property type="match status" value="1"/>
</dbReference>
<evidence type="ECO:0000313" key="1">
    <source>
        <dbReference type="EMBL" id="KAA5534623.1"/>
    </source>
</evidence>
<dbReference type="InterPro" id="IPR025667">
    <property type="entry name" value="SprB_repeat"/>
</dbReference>
<dbReference type="Pfam" id="PF13573">
    <property type="entry name" value="SprB"/>
    <property type="match status" value="6"/>
</dbReference>
<keyword evidence="2" id="KW-1185">Reference proteome</keyword>
<gene>
    <name evidence="1" type="ORF">F0919_08370</name>
</gene>
<dbReference type="InterPro" id="IPR013783">
    <property type="entry name" value="Ig-like_fold"/>
</dbReference>
<dbReference type="Pfam" id="PF13585">
    <property type="entry name" value="CHU_C"/>
    <property type="match status" value="1"/>
</dbReference>
<evidence type="ECO:0000313" key="2">
    <source>
        <dbReference type="Proteomes" id="UP000323632"/>
    </source>
</evidence>
<comment type="caution">
    <text evidence="1">The sequence shown here is derived from an EMBL/GenBank/DDBJ whole genome shotgun (WGS) entry which is preliminary data.</text>
</comment>
<accession>A0A5M6CHY1</accession>
<protein>
    <submittedName>
        <fullName evidence="1">T9SS type B sorting domain-containing protein</fullName>
    </submittedName>
</protein>
<proteinExistence type="predicted"/>
<reference evidence="1 2" key="1">
    <citation type="submission" date="2019-09" db="EMBL/GenBank/DDBJ databases">
        <title>Genome sequence and assembly of Taibaiella sp.</title>
        <authorList>
            <person name="Chhetri G."/>
        </authorList>
    </citation>
    <scope>NUCLEOTIDE SEQUENCE [LARGE SCALE GENOMIC DNA]</scope>
    <source>
        <strain evidence="1 2">KVB11</strain>
    </source>
</reference>
<dbReference type="NCBIfam" id="TIGR04131">
    <property type="entry name" value="Bac_Flav_CTERM"/>
    <property type="match status" value="1"/>
</dbReference>
<dbReference type="AlphaFoldDB" id="A0A5M6CHY1"/>
<dbReference type="RefSeq" id="WP_150032303.1">
    <property type="nucleotide sequence ID" value="NZ_VWSH01000002.1"/>
</dbReference>
<dbReference type="PROSITE" id="PS51257">
    <property type="entry name" value="PROKAR_LIPOPROTEIN"/>
    <property type="match status" value="1"/>
</dbReference>
<dbReference type="InterPro" id="IPR026341">
    <property type="entry name" value="T9SS_type_B"/>
</dbReference>
<dbReference type="Proteomes" id="UP000323632">
    <property type="component" value="Unassembled WGS sequence"/>
</dbReference>
<dbReference type="EMBL" id="VWSH01000002">
    <property type="protein sequence ID" value="KAA5534623.1"/>
    <property type="molecule type" value="Genomic_DNA"/>
</dbReference>
<organism evidence="1 2">
    <name type="scientific">Taibaiella lutea</name>
    <dbReference type="NCBI Taxonomy" id="2608001"/>
    <lineage>
        <taxon>Bacteria</taxon>
        <taxon>Pseudomonadati</taxon>
        <taxon>Bacteroidota</taxon>
        <taxon>Chitinophagia</taxon>
        <taxon>Chitinophagales</taxon>
        <taxon>Chitinophagaceae</taxon>
        <taxon>Taibaiella</taxon>
    </lineage>
</organism>
<name>A0A5M6CHY1_9BACT</name>
<sequence length="1133" mass="120569">MRFHLLLSKILITCLLVFGCLQARASHILGGELFYTYVSGNTYNVSLIIYGDCAGSPAAFQGLITATPEVQVYNGAALVSTIYLQPQSGAGVLVSPVCPDEINNTTCTPNGTLPGIKKYVYTSSYTFTGTSANWKFRTTGQMQNSTLAGRSNSMTNVTIPLAGSLMSLEATLNNTFATNSSPTYTTIPTPFFCVNKPQEYNQGAVDPNGDSLTYSLVPGLDASTTPSTNVAYIAPFTATAPLGCAPGTYVFSNTTGQLSFTPNIVQRALVVSKVSEYRNGILIGTSMREMTFVVLDICTNTPPDGVFASVINATIVNASTLKVCKFNGTISFNINASDPDGDNVTLSTQGLPAGVITNFTNNGSPNPVFSLSWDISNATPGTYTFFLTFSDDGCPLASKQTKAFTIIIAPKPNLTYGLISQANCVAKAKFNVTPLNGTAPYTLNVTQGATTVLNLTNINGIVTDSLAPGNYIFTITNADGCSKDTAISINFISILNAQASWTAPVCYNGNNGTATIIGSGNHGGPFQYAIGTQPYSANNSFTGLAAGTYVLHVKDTAFCIKDTTITIINPLQMVLNMSVKKPVCTPVTNGQIAVSNVINGTAPYQYAINTGVFSGNASFASLAPGTYTIHVKDANNCTKDTIITLVDSMQMTLQTVVTPIQCFGNTNGAITLTASGATAPYNYALGTGTFSTTNTFNNLGQGTYVLHASDQNGCLKDTSIALVQPTLLNFSLDVNNILCFNENTGLVTVNATGGTLPYQYAIGTNAFQANNQFTGLNAGTYVIHLKDAHNCTKDTTITITQPATAITFGTFNLVYPTCEAFTDGSVTMAAQGGTSPYQYSFNNGSFGSTANFTLIAEGTYTFKARDNNGCEIDTSITLTGFPHIILDGVSFKLPTCNGTADGQMTLNASGGKPPFMYNIDHGNIWNTSPVFSSRSSGNYTLSVKDENGCMKDTLVFLSQPDKLNIDTALTGNDCNGVDNGGTIDIKVTGGTAPFQYNWKHDADLHTPRITGLVNGKYSIEIIDANGCSESATVEILYNNCCTPFIPNAFSPNGDNNNETFKVEFKGDMELKEMYVYNRYGQRIFSSSNINKSWDGTFNAKPVDAGTYFYYVRILCGNVLKKEITFKGDVTLVR</sequence>